<keyword evidence="3 6" id="KW-0863">Zinc-finger</keyword>
<dbReference type="PANTHER" id="PTHR23080">
    <property type="entry name" value="THAP DOMAIN PROTEIN"/>
    <property type="match status" value="1"/>
</dbReference>
<dbReference type="EMBL" id="JBJJXI010000080">
    <property type="protein sequence ID" value="KAL3395537.1"/>
    <property type="molecule type" value="Genomic_DNA"/>
</dbReference>
<dbReference type="PROSITE" id="PS50950">
    <property type="entry name" value="ZF_THAP"/>
    <property type="match status" value="1"/>
</dbReference>
<dbReference type="InterPro" id="IPR006612">
    <property type="entry name" value="THAP_Znf"/>
</dbReference>
<keyword evidence="9" id="KW-1185">Reference proteome</keyword>
<protein>
    <recommendedName>
        <fullName evidence="7">THAP-type domain-containing protein</fullName>
    </recommendedName>
</protein>
<accession>A0ABD2WRN4</accession>
<keyword evidence="4" id="KW-0862">Zinc</keyword>
<evidence type="ECO:0000313" key="8">
    <source>
        <dbReference type="EMBL" id="KAL3395537.1"/>
    </source>
</evidence>
<dbReference type="GO" id="GO:0003677">
    <property type="term" value="F:DNA binding"/>
    <property type="evidence" value="ECO:0007669"/>
    <property type="project" value="UniProtKB-UniRule"/>
</dbReference>
<dbReference type="GO" id="GO:0008270">
    <property type="term" value="F:zinc ion binding"/>
    <property type="evidence" value="ECO:0007669"/>
    <property type="project" value="UniProtKB-KW"/>
</dbReference>
<comment type="caution">
    <text evidence="8">The sequence shown here is derived from an EMBL/GenBank/DDBJ whole genome shotgun (WGS) entry which is preliminary data.</text>
</comment>
<dbReference type="SUPFAM" id="SSF57716">
    <property type="entry name" value="Glucocorticoid receptor-like (DNA-binding domain)"/>
    <property type="match status" value="1"/>
</dbReference>
<dbReference type="AlphaFoldDB" id="A0ABD2WRN4"/>
<dbReference type="InterPro" id="IPR027805">
    <property type="entry name" value="Transposase_HTH_dom"/>
</dbReference>
<dbReference type="Pfam" id="PF05485">
    <property type="entry name" value="THAP"/>
    <property type="match status" value="1"/>
</dbReference>
<evidence type="ECO:0000256" key="4">
    <source>
        <dbReference type="ARBA" id="ARBA00022833"/>
    </source>
</evidence>
<evidence type="ECO:0000256" key="3">
    <source>
        <dbReference type="ARBA" id="ARBA00022771"/>
    </source>
</evidence>
<evidence type="ECO:0000256" key="2">
    <source>
        <dbReference type="ARBA" id="ARBA00022723"/>
    </source>
</evidence>
<dbReference type="PANTHER" id="PTHR23080:SF141">
    <property type="entry name" value="TRANSPOSASE HELIX-TURN-HELIX DOMAIN-CONTAINING PROTEIN"/>
    <property type="match status" value="1"/>
</dbReference>
<evidence type="ECO:0000259" key="7">
    <source>
        <dbReference type="PROSITE" id="PS50950"/>
    </source>
</evidence>
<sequence>MPQSSSDTGYGGSRQCAVYALGLTVQNGQGRLSAVRQSCESPSSNRHCAQDGVFRCRQCATKVATVVARFSCTTKEIKKEITILCVYATFTCNVGDDAVKVKKYCSVRGCKITDNNTIVHRLPLDPVMAYKWSVAIGVKKLTPWLTVCGQHFNISDYKTSAQKKLKSTAVPTLNLPDKLLTEVKKDKSLAVKSQNRLEENNAKKIVLGNSLPEYVLNQENNELNQDVQYPNLSDNLAATYNENLENDNFIDNLEVCPLLANTTQDNLEVRPPLVNTTQHNIMKNTETCNNCKCNDESEVTNRVMKIDKCVQVDSSFLLDYLNTDAKLSAFTGLTSHSLLTKLETCIRKLREHYQNKTRISIKDNIVLVFIKLKQNMTFVALSALFKITSSACKKYFVWCLHELHAVLKTLVRWTGREEILQNMPKCFKNYTNTRVILDCMEIRIKQSKCLKCRIQTYSNYKSCHTVKVMLGVTPSGPLNTQLVPYINLILKVICGITNLYAPILAMNKFIGHD</sequence>
<dbReference type="SMART" id="SM00692">
    <property type="entry name" value="DM3"/>
    <property type="match status" value="1"/>
</dbReference>
<dbReference type="Pfam" id="PF13613">
    <property type="entry name" value="HTH_Tnp_4"/>
    <property type="match status" value="1"/>
</dbReference>
<gene>
    <name evidence="8" type="ORF">TKK_010363</name>
</gene>
<organism evidence="8 9">
    <name type="scientific">Trichogramma kaykai</name>
    <dbReference type="NCBI Taxonomy" id="54128"/>
    <lineage>
        <taxon>Eukaryota</taxon>
        <taxon>Metazoa</taxon>
        <taxon>Ecdysozoa</taxon>
        <taxon>Arthropoda</taxon>
        <taxon>Hexapoda</taxon>
        <taxon>Insecta</taxon>
        <taxon>Pterygota</taxon>
        <taxon>Neoptera</taxon>
        <taxon>Endopterygota</taxon>
        <taxon>Hymenoptera</taxon>
        <taxon>Apocrita</taxon>
        <taxon>Proctotrupomorpha</taxon>
        <taxon>Chalcidoidea</taxon>
        <taxon>Trichogrammatidae</taxon>
        <taxon>Trichogramma</taxon>
    </lineage>
</organism>
<dbReference type="Gene3D" id="6.20.210.20">
    <property type="entry name" value="THAP domain"/>
    <property type="match status" value="1"/>
</dbReference>
<name>A0ABD2WRN4_9HYME</name>
<comment type="cofactor">
    <cofactor evidence="1">
        <name>a divalent metal cation</name>
        <dbReference type="ChEBI" id="CHEBI:60240"/>
    </cofactor>
</comment>
<dbReference type="Pfam" id="PF13359">
    <property type="entry name" value="DDE_Tnp_4"/>
    <property type="match status" value="1"/>
</dbReference>
<evidence type="ECO:0000256" key="1">
    <source>
        <dbReference type="ARBA" id="ARBA00001968"/>
    </source>
</evidence>
<evidence type="ECO:0000313" key="9">
    <source>
        <dbReference type="Proteomes" id="UP001627154"/>
    </source>
</evidence>
<keyword evidence="2" id="KW-0479">Metal-binding</keyword>
<reference evidence="8 9" key="1">
    <citation type="journal article" date="2024" name="bioRxiv">
        <title>A reference genome for Trichogramma kaykai: A tiny desert-dwelling parasitoid wasp with competing sex-ratio distorters.</title>
        <authorList>
            <person name="Culotta J."/>
            <person name="Lindsey A.R."/>
        </authorList>
    </citation>
    <scope>NUCLEOTIDE SEQUENCE [LARGE SCALE GENOMIC DNA]</scope>
    <source>
        <strain evidence="8 9">KSX58</strain>
    </source>
</reference>
<dbReference type="InterPro" id="IPR038441">
    <property type="entry name" value="THAP_Znf_sf"/>
</dbReference>
<keyword evidence="5 6" id="KW-0238">DNA-binding</keyword>
<evidence type="ECO:0000256" key="6">
    <source>
        <dbReference type="PROSITE-ProRule" id="PRU00309"/>
    </source>
</evidence>
<dbReference type="SMART" id="SM00980">
    <property type="entry name" value="THAP"/>
    <property type="match status" value="1"/>
</dbReference>
<proteinExistence type="predicted"/>
<evidence type="ECO:0000256" key="5">
    <source>
        <dbReference type="ARBA" id="ARBA00023125"/>
    </source>
</evidence>
<feature type="domain" description="THAP-type" evidence="7">
    <location>
        <begin position="101"/>
        <end position="174"/>
    </location>
</feature>
<dbReference type="Proteomes" id="UP001627154">
    <property type="component" value="Unassembled WGS sequence"/>
</dbReference>
<dbReference type="InterPro" id="IPR027806">
    <property type="entry name" value="HARBI1_dom"/>
</dbReference>